<dbReference type="AlphaFoldDB" id="A0A367FBS1"/>
<dbReference type="InterPro" id="IPR040570">
    <property type="entry name" value="LAL_C2"/>
</dbReference>
<dbReference type="SUPFAM" id="SSF56059">
    <property type="entry name" value="Glutathione synthetase ATP-binding domain-like"/>
    <property type="match status" value="1"/>
</dbReference>
<gene>
    <name evidence="6" type="ORF">DQ384_27560</name>
</gene>
<evidence type="ECO:0000256" key="4">
    <source>
        <dbReference type="PROSITE-ProRule" id="PRU00409"/>
    </source>
</evidence>
<dbReference type="EMBL" id="QOIL01000017">
    <property type="protein sequence ID" value="RCG27030.1"/>
    <property type="molecule type" value="Genomic_DNA"/>
</dbReference>
<dbReference type="InterPro" id="IPR003806">
    <property type="entry name" value="ATP-grasp_PylC-type"/>
</dbReference>
<keyword evidence="2 4" id="KW-0547">Nucleotide-binding</keyword>
<dbReference type="Gene3D" id="3.30.470.20">
    <property type="entry name" value="ATP-grasp fold, B domain"/>
    <property type="match status" value="1"/>
</dbReference>
<dbReference type="Pfam" id="PF18603">
    <property type="entry name" value="LAL_C2"/>
    <property type="match status" value="1"/>
</dbReference>
<organism evidence="6 7">
    <name type="scientific">Sphaerisporangium album</name>
    <dbReference type="NCBI Taxonomy" id="509200"/>
    <lineage>
        <taxon>Bacteria</taxon>
        <taxon>Bacillati</taxon>
        <taxon>Actinomycetota</taxon>
        <taxon>Actinomycetes</taxon>
        <taxon>Streptosporangiales</taxon>
        <taxon>Streptosporangiaceae</taxon>
        <taxon>Sphaerisporangium</taxon>
    </lineage>
</organism>
<dbReference type="RefSeq" id="WP_114031797.1">
    <property type="nucleotide sequence ID" value="NZ_QOIL01000017.1"/>
</dbReference>
<dbReference type="Proteomes" id="UP000253094">
    <property type="component" value="Unassembled WGS sequence"/>
</dbReference>
<protein>
    <submittedName>
        <fullName evidence="6">ATP-grasp domain-containing protein</fullName>
    </submittedName>
</protein>
<evidence type="ECO:0000259" key="5">
    <source>
        <dbReference type="PROSITE" id="PS50975"/>
    </source>
</evidence>
<dbReference type="InterPro" id="IPR052032">
    <property type="entry name" value="ATP-dep_AA_Ligase"/>
</dbReference>
<name>A0A367FBS1_9ACTN</name>
<dbReference type="GO" id="GO:0005524">
    <property type="term" value="F:ATP binding"/>
    <property type="evidence" value="ECO:0007669"/>
    <property type="project" value="UniProtKB-UniRule"/>
</dbReference>
<evidence type="ECO:0000256" key="3">
    <source>
        <dbReference type="ARBA" id="ARBA00022840"/>
    </source>
</evidence>
<dbReference type="PANTHER" id="PTHR43585">
    <property type="entry name" value="FUMIPYRROLE BIOSYNTHESIS PROTEIN C"/>
    <property type="match status" value="1"/>
</dbReference>
<evidence type="ECO:0000313" key="6">
    <source>
        <dbReference type="EMBL" id="RCG27030.1"/>
    </source>
</evidence>
<dbReference type="GO" id="GO:0016874">
    <property type="term" value="F:ligase activity"/>
    <property type="evidence" value="ECO:0007669"/>
    <property type="project" value="UniProtKB-KW"/>
</dbReference>
<dbReference type="GO" id="GO:0046872">
    <property type="term" value="F:metal ion binding"/>
    <property type="evidence" value="ECO:0007669"/>
    <property type="project" value="InterPro"/>
</dbReference>
<dbReference type="PANTHER" id="PTHR43585:SF2">
    <property type="entry name" value="ATP-GRASP ENZYME FSQD"/>
    <property type="match status" value="1"/>
</dbReference>
<proteinExistence type="predicted"/>
<keyword evidence="7" id="KW-1185">Reference proteome</keyword>
<keyword evidence="3 4" id="KW-0067">ATP-binding</keyword>
<accession>A0A367FBS1</accession>
<evidence type="ECO:0000256" key="2">
    <source>
        <dbReference type="ARBA" id="ARBA00022741"/>
    </source>
</evidence>
<evidence type="ECO:0000313" key="7">
    <source>
        <dbReference type="Proteomes" id="UP000253094"/>
    </source>
</evidence>
<dbReference type="Pfam" id="PF02655">
    <property type="entry name" value="ATP-grasp_3"/>
    <property type="match status" value="1"/>
</dbReference>
<sequence length="409" mass="42731">MTIAVLEALTFGLGRMVAAAGKAGERLCLLTGNRGIYRYELERLAPGALDVVDVDTRDAAGCAKVLASLPGLRGLINSTDTWMLPGADLAARFGLPGPGPGTARLLRDKLAVRTLLHRHGLSRGTAVAVSPGPGAAESVREAVGLPAVVKDTAGTGSRNVWLVRSAGQLDAALAEAAGRSLMGGLLAEPFVTGTLYSAETLSWDGRTRLLGVTGRLLSARWFGREELLSFPAVLPGPEVTAVEEWVARVLATVGHTQGFAHVEFVLTLDGPELVEINARIGGCLAGEAMCRALGVNVYEAIIDIALGRAPELLYAALEGVSRARPTATVLVYPDETGVFTGVEGVEDLSLHPGTPEWYPTMAAGTRVEDLGDQRASTGLLLAEGPTTEVAVYNALSAARGVRPVMRDGR</sequence>
<dbReference type="PROSITE" id="PS50975">
    <property type="entry name" value="ATP_GRASP"/>
    <property type="match status" value="1"/>
</dbReference>
<dbReference type="OrthoDB" id="24041at2"/>
<feature type="domain" description="ATP-grasp" evidence="5">
    <location>
        <begin position="113"/>
        <end position="306"/>
    </location>
</feature>
<keyword evidence="1" id="KW-0436">Ligase</keyword>
<dbReference type="InterPro" id="IPR011761">
    <property type="entry name" value="ATP-grasp"/>
</dbReference>
<evidence type="ECO:0000256" key="1">
    <source>
        <dbReference type="ARBA" id="ARBA00022598"/>
    </source>
</evidence>
<comment type="caution">
    <text evidence="6">The sequence shown here is derived from an EMBL/GenBank/DDBJ whole genome shotgun (WGS) entry which is preliminary data.</text>
</comment>
<reference evidence="6 7" key="1">
    <citation type="submission" date="2018-06" db="EMBL/GenBank/DDBJ databases">
        <title>Sphaerisporangium craniellae sp. nov., isolated from a marine sponge in the South China Sea.</title>
        <authorList>
            <person name="Li L."/>
        </authorList>
    </citation>
    <scope>NUCLEOTIDE SEQUENCE [LARGE SCALE GENOMIC DNA]</scope>
    <source>
        <strain evidence="6 7">CCTCC AA 208026</strain>
    </source>
</reference>